<evidence type="ECO:0000313" key="1">
    <source>
        <dbReference type="EMBL" id="KAH3788726.1"/>
    </source>
</evidence>
<reference evidence="1" key="2">
    <citation type="submission" date="2020-11" db="EMBL/GenBank/DDBJ databases">
        <authorList>
            <person name="McCartney M.A."/>
            <person name="Auch B."/>
            <person name="Kono T."/>
            <person name="Mallez S."/>
            <person name="Becker A."/>
            <person name="Gohl D.M."/>
            <person name="Silverstein K.A.T."/>
            <person name="Koren S."/>
            <person name="Bechman K.B."/>
            <person name="Herman A."/>
            <person name="Abrahante J.E."/>
            <person name="Garbe J."/>
        </authorList>
    </citation>
    <scope>NUCLEOTIDE SEQUENCE</scope>
    <source>
        <strain evidence="1">Duluth1</strain>
        <tissue evidence="1">Whole animal</tissue>
    </source>
</reference>
<reference evidence="1" key="1">
    <citation type="journal article" date="2019" name="bioRxiv">
        <title>The Genome of the Zebra Mussel, Dreissena polymorpha: A Resource for Invasive Species Research.</title>
        <authorList>
            <person name="McCartney M.A."/>
            <person name="Auch B."/>
            <person name="Kono T."/>
            <person name="Mallez S."/>
            <person name="Zhang Y."/>
            <person name="Obille A."/>
            <person name="Becker A."/>
            <person name="Abrahante J.E."/>
            <person name="Garbe J."/>
            <person name="Badalamenti J.P."/>
            <person name="Herman A."/>
            <person name="Mangelson H."/>
            <person name="Liachko I."/>
            <person name="Sullivan S."/>
            <person name="Sone E.D."/>
            <person name="Koren S."/>
            <person name="Silverstein K.A.T."/>
            <person name="Beckman K.B."/>
            <person name="Gohl D.M."/>
        </authorList>
    </citation>
    <scope>NUCLEOTIDE SEQUENCE</scope>
    <source>
        <strain evidence="1">Duluth1</strain>
        <tissue evidence="1">Whole animal</tissue>
    </source>
</reference>
<comment type="caution">
    <text evidence="1">The sequence shown here is derived from an EMBL/GenBank/DDBJ whole genome shotgun (WGS) entry which is preliminary data.</text>
</comment>
<gene>
    <name evidence="1" type="ORF">DPMN_166874</name>
</gene>
<dbReference type="Proteomes" id="UP000828390">
    <property type="component" value="Unassembled WGS sequence"/>
</dbReference>
<dbReference type="EMBL" id="JAIWYP010000008">
    <property type="protein sequence ID" value="KAH3788726.1"/>
    <property type="molecule type" value="Genomic_DNA"/>
</dbReference>
<organism evidence="1 2">
    <name type="scientific">Dreissena polymorpha</name>
    <name type="common">Zebra mussel</name>
    <name type="synonym">Mytilus polymorpha</name>
    <dbReference type="NCBI Taxonomy" id="45954"/>
    <lineage>
        <taxon>Eukaryota</taxon>
        <taxon>Metazoa</taxon>
        <taxon>Spiralia</taxon>
        <taxon>Lophotrochozoa</taxon>
        <taxon>Mollusca</taxon>
        <taxon>Bivalvia</taxon>
        <taxon>Autobranchia</taxon>
        <taxon>Heteroconchia</taxon>
        <taxon>Euheterodonta</taxon>
        <taxon>Imparidentia</taxon>
        <taxon>Neoheterodontei</taxon>
        <taxon>Myida</taxon>
        <taxon>Dreissenoidea</taxon>
        <taxon>Dreissenidae</taxon>
        <taxon>Dreissena</taxon>
    </lineage>
</organism>
<name>A0A9D4F297_DREPO</name>
<proteinExistence type="predicted"/>
<sequence>MCIHTIAFEVLIRCLTERAENVRLWVKFSTDKIEDEIHPLTPTKPVVFAEWVAGMRPADPQTINKHVHDIVDTVNETSSCKWFTVFVTKYKLMSKDNLIVQLEGQQSLQPDNEA</sequence>
<dbReference type="AlphaFoldDB" id="A0A9D4F297"/>
<accession>A0A9D4F297</accession>
<evidence type="ECO:0000313" key="2">
    <source>
        <dbReference type="Proteomes" id="UP000828390"/>
    </source>
</evidence>
<keyword evidence="2" id="KW-1185">Reference proteome</keyword>
<protein>
    <submittedName>
        <fullName evidence="1">Uncharacterized protein</fullName>
    </submittedName>
</protein>